<dbReference type="Pfam" id="PF00657">
    <property type="entry name" value="Lipase_GDSL"/>
    <property type="match status" value="1"/>
</dbReference>
<organism evidence="1 2">
    <name type="scientific">Sphingobacterium zhuxiongii</name>
    <dbReference type="NCBI Taxonomy" id="2662364"/>
    <lineage>
        <taxon>Bacteria</taxon>
        <taxon>Pseudomonadati</taxon>
        <taxon>Bacteroidota</taxon>
        <taxon>Sphingobacteriia</taxon>
        <taxon>Sphingobacteriales</taxon>
        <taxon>Sphingobacteriaceae</taxon>
        <taxon>Sphingobacterium</taxon>
    </lineage>
</organism>
<sequence>MKKNFKLYIGLAILGLVSSCKPEIDTPTLSKGTADFSKFVAIGNSLTSGYADNGLYLEGQKVAFPNLIADQMKSVGGGEFTSPFFPADKANGSGYIMLESLVDGNPVMKPVTDNLAIRGANPKGKPLYIKYTDPIQNLGVPGMRLDMAFAPGVGTVMGNPYFERLLPDNTPQTMTYFQYATTHDYTFFSFWLGNNDVLGYATNGAVSTVIEDGVPVEDPTKQLTSLPLFTQLYTNFIKTLTTGGKKGVVATIPDVTAVPFLNTVTTARINAGLEAATGGAFKNVFIQTKTGPRAATAKDLFPLTFSTAALGKPNAIGPGYGLSPLNPVEDNLVLDEAEIVQVSTRVAEFNNVIKQVAESNSVAVADVHAFLNKVKTGYVYNGVGISSAFITGNAFSLDGVHLTPMGNAIVANLFIDAINNKYNASVPKVDISLYRGVKYPN</sequence>
<dbReference type="EMBL" id="CP045652">
    <property type="protein sequence ID" value="QGA27540.1"/>
    <property type="molecule type" value="Genomic_DNA"/>
</dbReference>
<dbReference type="KEGG" id="sphe:GFH32_14985"/>
<dbReference type="GO" id="GO:0016788">
    <property type="term" value="F:hydrolase activity, acting on ester bonds"/>
    <property type="evidence" value="ECO:0007669"/>
    <property type="project" value="InterPro"/>
</dbReference>
<dbReference type="SUPFAM" id="SSF52266">
    <property type="entry name" value="SGNH hydrolase"/>
    <property type="match status" value="1"/>
</dbReference>
<dbReference type="InterPro" id="IPR036514">
    <property type="entry name" value="SGNH_hydro_sf"/>
</dbReference>
<dbReference type="PROSITE" id="PS51257">
    <property type="entry name" value="PROKAR_LIPOPROTEIN"/>
    <property type="match status" value="1"/>
</dbReference>
<protein>
    <submittedName>
        <fullName evidence="1">G-D-S-L family lipolytic protein</fullName>
    </submittedName>
</protein>
<dbReference type="Gene3D" id="3.40.50.1110">
    <property type="entry name" value="SGNH hydrolase"/>
    <property type="match status" value="1"/>
</dbReference>
<proteinExistence type="predicted"/>
<dbReference type="InterPro" id="IPR001087">
    <property type="entry name" value="GDSL"/>
</dbReference>
<gene>
    <name evidence="1" type="ORF">GFH32_14985</name>
</gene>
<keyword evidence="2" id="KW-1185">Reference proteome</keyword>
<dbReference type="AlphaFoldDB" id="A0A5Q0QIT9"/>
<dbReference type="RefSeq" id="WP_153512376.1">
    <property type="nucleotide sequence ID" value="NZ_CP045652.1"/>
</dbReference>
<evidence type="ECO:0000313" key="2">
    <source>
        <dbReference type="Proteomes" id="UP000326921"/>
    </source>
</evidence>
<accession>A0A5Q0QIT9</accession>
<name>A0A5Q0QIT9_9SPHI</name>
<reference evidence="1 2" key="1">
    <citation type="submission" date="2019-10" db="EMBL/GenBank/DDBJ databases">
        <authorList>
            <person name="Dong K."/>
        </authorList>
    </citation>
    <scope>NUCLEOTIDE SEQUENCE [LARGE SCALE GENOMIC DNA]</scope>
    <source>
        <strain evidence="2">dk4302</strain>
    </source>
</reference>
<evidence type="ECO:0000313" key="1">
    <source>
        <dbReference type="EMBL" id="QGA27540.1"/>
    </source>
</evidence>
<dbReference type="Proteomes" id="UP000326921">
    <property type="component" value="Chromosome"/>
</dbReference>